<name>A0A6J5NRR2_9CAUD</name>
<protein>
    <submittedName>
        <fullName evidence="1">Uncharacterized protein</fullName>
    </submittedName>
</protein>
<evidence type="ECO:0000313" key="1">
    <source>
        <dbReference type="EMBL" id="CAB4161472.1"/>
    </source>
</evidence>
<organism evidence="1">
    <name type="scientific">uncultured Caudovirales phage</name>
    <dbReference type="NCBI Taxonomy" id="2100421"/>
    <lineage>
        <taxon>Viruses</taxon>
        <taxon>Duplodnaviria</taxon>
        <taxon>Heunggongvirae</taxon>
        <taxon>Uroviricota</taxon>
        <taxon>Caudoviricetes</taxon>
        <taxon>Peduoviridae</taxon>
        <taxon>Maltschvirus</taxon>
        <taxon>Maltschvirus maltsch</taxon>
    </lineage>
</organism>
<dbReference type="EMBL" id="LR796716">
    <property type="protein sequence ID" value="CAB4161472.1"/>
    <property type="molecule type" value="Genomic_DNA"/>
</dbReference>
<reference evidence="1" key="1">
    <citation type="submission" date="2020-04" db="EMBL/GenBank/DDBJ databases">
        <authorList>
            <person name="Chiriac C."/>
            <person name="Salcher M."/>
            <person name="Ghai R."/>
            <person name="Kavagutti S V."/>
        </authorList>
    </citation>
    <scope>NUCLEOTIDE SEQUENCE</scope>
</reference>
<accession>A0A6J5NRR2</accession>
<sequence>MTIKIERMDDASVLYNDMSELRYHCNSGDILLNRHEQPCLYIYVSSDIRKEDAACYYILPLGCASLDDGQYGFPMRKAPPGATFKLTVEG</sequence>
<proteinExistence type="predicted"/>
<gene>
    <name evidence="1" type="ORF">UFOVP730_51</name>
</gene>